<name>A0AAV6PLM4_SOLSE</name>
<evidence type="ECO:0000313" key="3">
    <source>
        <dbReference type="Proteomes" id="UP000693946"/>
    </source>
</evidence>
<organism evidence="2 3">
    <name type="scientific">Solea senegalensis</name>
    <name type="common">Senegalese sole</name>
    <dbReference type="NCBI Taxonomy" id="28829"/>
    <lineage>
        <taxon>Eukaryota</taxon>
        <taxon>Metazoa</taxon>
        <taxon>Chordata</taxon>
        <taxon>Craniata</taxon>
        <taxon>Vertebrata</taxon>
        <taxon>Euteleostomi</taxon>
        <taxon>Actinopterygii</taxon>
        <taxon>Neopterygii</taxon>
        <taxon>Teleostei</taxon>
        <taxon>Neoteleostei</taxon>
        <taxon>Acanthomorphata</taxon>
        <taxon>Carangaria</taxon>
        <taxon>Pleuronectiformes</taxon>
        <taxon>Pleuronectoidei</taxon>
        <taxon>Soleidae</taxon>
        <taxon>Solea</taxon>
    </lineage>
</organism>
<reference evidence="2 3" key="1">
    <citation type="journal article" date="2021" name="Sci. Rep.">
        <title>Chromosome anchoring in Senegalese sole (Solea senegalensis) reveals sex-associated markers and genome rearrangements in flatfish.</title>
        <authorList>
            <person name="Guerrero-Cozar I."/>
            <person name="Gomez-Garrido J."/>
            <person name="Berbel C."/>
            <person name="Martinez-Blanch J.F."/>
            <person name="Alioto T."/>
            <person name="Claros M.G."/>
            <person name="Gagnaire P.A."/>
            <person name="Manchado M."/>
        </authorList>
    </citation>
    <scope>NUCLEOTIDE SEQUENCE [LARGE SCALE GENOMIC DNA]</scope>
    <source>
        <strain evidence="2">Sse05_10M</strain>
    </source>
</reference>
<dbReference type="InterPro" id="IPR033227">
    <property type="entry name" value="CAPS"/>
</dbReference>
<dbReference type="GO" id="GO:0098793">
    <property type="term" value="C:presynapse"/>
    <property type="evidence" value="ECO:0007669"/>
    <property type="project" value="GOC"/>
</dbReference>
<feature type="compositionally biased region" description="Basic residues" evidence="1">
    <location>
        <begin position="10"/>
        <end position="19"/>
    </location>
</feature>
<keyword evidence="3" id="KW-1185">Reference proteome</keyword>
<dbReference type="GO" id="GO:0016079">
    <property type="term" value="P:synaptic vesicle exocytosis"/>
    <property type="evidence" value="ECO:0007669"/>
    <property type="project" value="InterPro"/>
</dbReference>
<dbReference type="GO" id="GO:0098978">
    <property type="term" value="C:glutamatergic synapse"/>
    <property type="evidence" value="ECO:0007669"/>
    <property type="project" value="TreeGrafter"/>
</dbReference>
<dbReference type="GO" id="GO:1990504">
    <property type="term" value="P:dense core granule exocytosis"/>
    <property type="evidence" value="ECO:0007669"/>
    <property type="project" value="InterPro"/>
</dbReference>
<evidence type="ECO:0000256" key="1">
    <source>
        <dbReference type="SAM" id="MobiDB-lite"/>
    </source>
</evidence>
<dbReference type="AlphaFoldDB" id="A0AAV6PLM4"/>
<feature type="region of interest" description="Disordered" evidence="1">
    <location>
        <begin position="1"/>
        <end position="38"/>
    </location>
</feature>
<accession>A0AAV6PLM4</accession>
<dbReference type="EMBL" id="JAGKHQ010000647">
    <property type="protein sequence ID" value="KAG7466639.1"/>
    <property type="molecule type" value="Genomic_DNA"/>
</dbReference>
<protein>
    <submittedName>
        <fullName evidence="2">Uncharacterized protein</fullName>
    </submittedName>
</protein>
<dbReference type="GO" id="GO:0045921">
    <property type="term" value="P:positive regulation of exocytosis"/>
    <property type="evidence" value="ECO:0007669"/>
    <property type="project" value="TreeGrafter"/>
</dbReference>
<dbReference type="PANTHER" id="PTHR12166:SF7">
    <property type="entry name" value="CALCIUM-DEPENDENT SECRETION ACTIVATOR 2"/>
    <property type="match status" value="1"/>
</dbReference>
<evidence type="ECO:0000313" key="2">
    <source>
        <dbReference type="EMBL" id="KAG7466639.1"/>
    </source>
</evidence>
<dbReference type="Proteomes" id="UP000693946">
    <property type="component" value="Unassembled WGS sequence"/>
</dbReference>
<proteinExistence type="predicted"/>
<dbReference type="PANTHER" id="PTHR12166">
    <property type="entry name" value="CALCIUM-DEPENDENT SECRETION ACTIVATOR"/>
    <property type="match status" value="1"/>
</dbReference>
<sequence length="180" mass="20400">MSADEESRRSGARRKRRVGRGTGVITTPRKGDEAMAGDEQPSRCLRSKTACCSSFTGGWFSPGQVFVLDEYCARYGVRGCHRHLSYLKGLMDYSENSTLVDPMLLHYSYAFCVSHVHGNRPDGMGTVTAEEKEEFEAIRSRLMALLEYQITHFRYDRRLIRLEILCMSSGFVIGNYSANF</sequence>
<gene>
    <name evidence="2" type="ORF">JOB18_034659</name>
</gene>
<comment type="caution">
    <text evidence="2">The sequence shown here is derived from an EMBL/GenBank/DDBJ whole genome shotgun (WGS) entry which is preliminary data.</text>
</comment>